<evidence type="ECO:0000256" key="1">
    <source>
        <dbReference type="SAM" id="SignalP"/>
    </source>
</evidence>
<dbReference type="RefSeq" id="WP_255836390.1">
    <property type="nucleotide sequence ID" value="NZ_CP073346.1"/>
</dbReference>
<protein>
    <submittedName>
        <fullName evidence="3">DUF1311 domain-containing protein</fullName>
    </submittedName>
</protein>
<keyword evidence="4" id="KW-1185">Reference proteome</keyword>
<accession>A0ABY5H3A5</accession>
<dbReference type="Gene3D" id="1.20.1270.180">
    <property type="match status" value="1"/>
</dbReference>
<evidence type="ECO:0000313" key="3">
    <source>
        <dbReference type="EMBL" id="UTW05810.1"/>
    </source>
</evidence>
<feature type="chain" id="PRO_5046682640" evidence="1">
    <location>
        <begin position="21"/>
        <end position="251"/>
    </location>
</feature>
<organism evidence="3 4">
    <name type="scientific">Pseudomonas benzenivorans</name>
    <dbReference type="NCBI Taxonomy" id="556533"/>
    <lineage>
        <taxon>Bacteria</taxon>
        <taxon>Pseudomonadati</taxon>
        <taxon>Pseudomonadota</taxon>
        <taxon>Gammaproteobacteria</taxon>
        <taxon>Pseudomonadales</taxon>
        <taxon>Pseudomonadaceae</taxon>
        <taxon>Pseudomonas</taxon>
    </lineage>
</organism>
<keyword evidence="1" id="KW-0732">Signal</keyword>
<name>A0ABY5H3A5_9PSED</name>
<dbReference type="EMBL" id="CP073346">
    <property type="protein sequence ID" value="UTW05810.1"/>
    <property type="molecule type" value="Genomic_DNA"/>
</dbReference>
<reference evidence="3" key="1">
    <citation type="submission" date="2021-04" db="EMBL/GenBank/DDBJ databases">
        <title>Oceanospirillales bacteria with DddD are important DMSP degraders in coastal seawater.</title>
        <authorList>
            <person name="Liu J."/>
        </authorList>
    </citation>
    <scope>NUCLEOTIDE SEQUENCE</scope>
    <source>
        <strain evidence="3">D13-4</strain>
    </source>
</reference>
<evidence type="ECO:0000313" key="4">
    <source>
        <dbReference type="Proteomes" id="UP001059672"/>
    </source>
</evidence>
<sequence length="251" mass="28903">MHNISMCFVIIFLSAAQAMAACRTPTDDFNGLRCLSEAYKNSDISLNQSYTKLISSLDMKGKQVARESQLSWIRLRDGQCGYSQPYQFLFDMDCAIKITQERNLYLRALQNECRGPDCLYSDLGLARRIDIKTAFLTGFLSSIKSKDVKRFMQHMNKEYLEEQLYGFLKGDYDYFINSFLWGRNTLDNSYANIAIDSIEEIEITSYKANQDNPLAFNVKVLVFWREGKSECEFVMRFDPDSGIFSIIGSYG</sequence>
<dbReference type="Pfam" id="PF07007">
    <property type="entry name" value="LprI"/>
    <property type="match status" value="1"/>
</dbReference>
<dbReference type="Proteomes" id="UP001059672">
    <property type="component" value="Chromosome"/>
</dbReference>
<feature type="domain" description="Lysozyme inhibitor LprI-like N-terminal" evidence="2">
    <location>
        <begin position="32"/>
        <end position="104"/>
    </location>
</feature>
<evidence type="ECO:0000259" key="2">
    <source>
        <dbReference type="Pfam" id="PF07007"/>
    </source>
</evidence>
<gene>
    <name evidence="3" type="ORF">KDW96_11465</name>
</gene>
<dbReference type="InterPro" id="IPR009739">
    <property type="entry name" value="LprI-like_N"/>
</dbReference>
<proteinExistence type="predicted"/>
<feature type="signal peptide" evidence="1">
    <location>
        <begin position="1"/>
        <end position="20"/>
    </location>
</feature>